<feature type="domain" description="DUF7730" evidence="1">
    <location>
        <begin position="14"/>
        <end position="122"/>
    </location>
</feature>
<dbReference type="Proteomes" id="UP000720189">
    <property type="component" value="Unassembled WGS sequence"/>
</dbReference>
<dbReference type="Pfam" id="PF24864">
    <property type="entry name" value="DUF7730"/>
    <property type="match status" value="1"/>
</dbReference>
<dbReference type="AlphaFoldDB" id="A0A9P9HX02"/>
<dbReference type="EMBL" id="JAGMUX010000003">
    <property type="protein sequence ID" value="KAH7264801.1"/>
    <property type="molecule type" value="Genomic_DNA"/>
</dbReference>
<proteinExistence type="predicted"/>
<comment type="caution">
    <text evidence="2">The sequence shown here is derived from an EMBL/GenBank/DDBJ whole genome shotgun (WGS) entry which is preliminary data.</text>
</comment>
<gene>
    <name evidence="2" type="ORF">BKA55DRAFT_223318</name>
</gene>
<reference evidence="2" key="1">
    <citation type="journal article" date="2021" name="Nat. Commun.">
        <title>Genetic determinants of endophytism in the Arabidopsis root mycobiome.</title>
        <authorList>
            <person name="Mesny F."/>
            <person name="Miyauchi S."/>
            <person name="Thiergart T."/>
            <person name="Pickel B."/>
            <person name="Atanasova L."/>
            <person name="Karlsson M."/>
            <person name="Huettel B."/>
            <person name="Barry K.W."/>
            <person name="Haridas S."/>
            <person name="Chen C."/>
            <person name="Bauer D."/>
            <person name="Andreopoulos W."/>
            <person name="Pangilinan J."/>
            <person name="LaButti K."/>
            <person name="Riley R."/>
            <person name="Lipzen A."/>
            <person name="Clum A."/>
            <person name="Drula E."/>
            <person name="Henrissat B."/>
            <person name="Kohler A."/>
            <person name="Grigoriev I.V."/>
            <person name="Martin F.M."/>
            <person name="Hacquard S."/>
        </authorList>
    </citation>
    <scope>NUCLEOTIDE SEQUENCE</scope>
    <source>
        <strain evidence="2">MPI-CAGE-AT-0023</strain>
    </source>
</reference>
<dbReference type="GeneID" id="70215198"/>
<keyword evidence="3" id="KW-1185">Reference proteome</keyword>
<dbReference type="OrthoDB" id="2951834at2759"/>
<protein>
    <recommendedName>
        <fullName evidence="1">DUF7730 domain-containing protein</fullName>
    </recommendedName>
</protein>
<name>A0A9P9HX02_FUSRE</name>
<dbReference type="PANTHER" id="PTHR38790:SF4">
    <property type="entry name" value="2EXR DOMAIN-CONTAINING PROTEIN"/>
    <property type="match status" value="1"/>
</dbReference>
<evidence type="ECO:0000259" key="1">
    <source>
        <dbReference type="Pfam" id="PF24864"/>
    </source>
</evidence>
<sequence length="258" mass="30267">MKSTRTKKAPKMKQRCGLLDLPVEIRLKIYDLLLVSRFNRCDHPYWAVGDSYQKLIMLDVLQNRRHRTMEPAILQTCKQIYHEAVPILYSRNVFRISGASCMSQLMDQIGQTNTRMIQHIDIYIPPNCNKSSWMHLFQVLPETTLCLKSVVVRWWGIYNNLWEESLGKDIPFAQALARLSKLGIEKLRLEGSYAKPWPAYFRDKFGAQMVDVEDGCPRPLRGDNDDDDTRKWRADTLEKFRKYQEGTESLNPWEGDRH</sequence>
<dbReference type="PANTHER" id="PTHR38790">
    <property type="entry name" value="2EXR DOMAIN-CONTAINING PROTEIN-RELATED"/>
    <property type="match status" value="1"/>
</dbReference>
<organism evidence="2 3">
    <name type="scientific">Fusarium redolens</name>
    <dbReference type="NCBI Taxonomy" id="48865"/>
    <lineage>
        <taxon>Eukaryota</taxon>
        <taxon>Fungi</taxon>
        <taxon>Dikarya</taxon>
        <taxon>Ascomycota</taxon>
        <taxon>Pezizomycotina</taxon>
        <taxon>Sordariomycetes</taxon>
        <taxon>Hypocreomycetidae</taxon>
        <taxon>Hypocreales</taxon>
        <taxon>Nectriaceae</taxon>
        <taxon>Fusarium</taxon>
        <taxon>Fusarium redolens species complex</taxon>
    </lineage>
</organism>
<dbReference type="RefSeq" id="XP_046053536.1">
    <property type="nucleotide sequence ID" value="XM_046185244.1"/>
</dbReference>
<evidence type="ECO:0000313" key="3">
    <source>
        <dbReference type="Proteomes" id="UP000720189"/>
    </source>
</evidence>
<accession>A0A9P9HX02</accession>
<dbReference type="InterPro" id="IPR056632">
    <property type="entry name" value="DUF7730"/>
</dbReference>
<evidence type="ECO:0000313" key="2">
    <source>
        <dbReference type="EMBL" id="KAH7264801.1"/>
    </source>
</evidence>